<evidence type="ECO:0000256" key="1">
    <source>
        <dbReference type="ARBA" id="ARBA00004127"/>
    </source>
</evidence>
<dbReference type="PANTHER" id="PTHR24075:SF14">
    <property type="entry name" value="C2 DOMAIN, DNAJ DOMAIN, SEC63 DOMAIN, IMMUNOGLOBULIN E-SET-RELATED"/>
    <property type="match status" value="1"/>
</dbReference>
<feature type="transmembrane region" description="Helical" evidence="7">
    <location>
        <begin position="66"/>
        <end position="88"/>
    </location>
</feature>
<dbReference type="Gene3D" id="1.10.287.110">
    <property type="entry name" value="DnaJ domain"/>
    <property type="match status" value="1"/>
</dbReference>
<dbReference type="Pfam" id="PF02889">
    <property type="entry name" value="Sec63"/>
    <property type="match status" value="1"/>
</dbReference>
<keyword evidence="3 7" id="KW-0812">Transmembrane</keyword>
<dbReference type="PANTHER" id="PTHR24075">
    <property type="entry name" value="SEC63 DOMAIN-CONTAINING"/>
    <property type="match status" value="1"/>
</dbReference>
<dbReference type="GO" id="GO:0006620">
    <property type="term" value="P:post-translational protein targeting to endoplasmic reticulum membrane"/>
    <property type="evidence" value="ECO:0007669"/>
    <property type="project" value="TreeGrafter"/>
</dbReference>
<feature type="domain" description="J" evidence="8">
    <location>
        <begin position="99"/>
        <end position="164"/>
    </location>
</feature>
<reference evidence="9" key="1">
    <citation type="submission" date="2022-12" db="EMBL/GenBank/DDBJ databases">
        <title>Draft genome assemblies for two species of Escallonia (Escalloniales).</title>
        <authorList>
            <person name="Chanderbali A."/>
            <person name="Dervinis C."/>
            <person name="Anghel I."/>
            <person name="Soltis D."/>
            <person name="Soltis P."/>
            <person name="Zapata F."/>
        </authorList>
    </citation>
    <scope>NUCLEOTIDE SEQUENCE</scope>
    <source>
        <strain evidence="9">UCBG64.0493</strain>
        <tissue evidence="9">Leaf</tissue>
    </source>
</reference>
<comment type="subcellular location">
    <subcellularLocation>
        <location evidence="1">Endomembrane system</location>
        <topology evidence="1">Multi-pass membrane protein</topology>
    </subcellularLocation>
</comment>
<dbReference type="AlphaFoldDB" id="A0AA88XBL5"/>
<name>A0AA88XBL5_9ASTE</name>
<keyword evidence="4" id="KW-0653">Protein transport</keyword>
<evidence type="ECO:0000259" key="8">
    <source>
        <dbReference type="PROSITE" id="PS50076"/>
    </source>
</evidence>
<proteinExistence type="predicted"/>
<dbReference type="FunFam" id="1.10.287.110:FF:000038">
    <property type="entry name" value="DnaJ protein ERDJ2A"/>
    <property type="match status" value="1"/>
</dbReference>
<dbReference type="GO" id="GO:0008320">
    <property type="term" value="F:protein transmembrane transporter activity"/>
    <property type="evidence" value="ECO:0007669"/>
    <property type="project" value="TreeGrafter"/>
</dbReference>
<sequence>MAASEENSALFPIFILSLMAIPLVPYTILKLCRAATKTATIINCQCSACFRSGKYRKSVVKRISNFSTYSNLTLVLLWITMAVLVHYIKNISHEVKVFEPFSILGLNHGASDTEIKKAFRRLSIQYHPDKNPDPEAHNYFVEYISKAYQALVDPVSRENFEKYGHPDGRQGIQMGIALPQFLLNIEGASGGVLLLGIVGVCIILPLTMAVIYLSRSSKYTGNYVMHQTISAYFFFMKPSLAPSKIVDVFIKAAEYMEIPVRRTDGEPLQKLFMLVRSELNLDLKNIRHEQAKFWKQHPALVKTELLVQAQLTRESASLSPALQRDFRRVLELAPRLLEELVKVFFMI</sequence>
<keyword evidence="2" id="KW-0813">Transport</keyword>
<accession>A0AA88XBL5</accession>
<evidence type="ECO:0000313" key="10">
    <source>
        <dbReference type="Proteomes" id="UP001188597"/>
    </source>
</evidence>
<evidence type="ECO:0000256" key="6">
    <source>
        <dbReference type="ARBA" id="ARBA00023136"/>
    </source>
</evidence>
<evidence type="ECO:0000256" key="7">
    <source>
        <dbReference type="SAM" id="Phobius"/>
    </source>
</evidence>
<evidence type="ECO:0000256" key="5">
    <source>
        <dbReference type="ARBA" id="ARBA00022989"/>
    </source>
</evidence>
<evidence type="ECO:0000256" key="3">
    <source>
        <dbReference type="ARBA" id="ARBA00022692"/>
    </source>
</evidence>
<dbReference type="PRINTS" id="PR00625">
    <property type="entry name" value="JDOMAIN"/>
</dbReference>
<dbReference type="GO" id="GO:0006614">
    <property type="term" value="P:SRP-dependent cotranslational protein targeting to membrane"/>
    <property type="evidence" value="ECO:0007669"/>
    <property type="project" value="TreeGrafter"/>
</dbReference>
<dbReference type="GO" id="GO:0031207">
    <property type="term" value="C:Sec62/Sec63 complex"/>
    <property type="evidence" value="ECO:0007669"/>
    <property type="project" value="TreeGrafter"/>
</dbReference>
<dbReference type="PROSITE" id="PS50076">
    <property type="entry name" value="DNAJ_2"/>
    <property type="match status" value="1"/>
</dbReference>
<evidence type="ECO:0000313" key="9">
    <source>
        <dbReference type="EMBL" id="KAK3043572.1"/>
    </source>
</evidence>
<dbReference type="EMBL" id="JAVXUP010000005">
    <property type="protein sequence ID" value="KAK3043572.1"/>
    <property type="molecule type" value="Genomic_DNA"/>
</dbReference>
<gene>
    <name evidence="9" type="ORF">RJ639_002151</name>
</gene>
<protein>
    <recommendedName>
        <fullName evidence="8">J domain-containing protein</fullName>
    </recommendedName>
</protein>
<evidence type="ECO:0000256" key="4">
    <source>
        <dbReference type="ARBA" id="ARBA00022927"/>
    </source>
</evidence>
<dbReference type="SUPFAM" id="SSF158702">
    <property type="entry name" value="Sec63 N-terminal domain-like"/>
    <property type="match status" value="1"/>
</dbReference>
<keyword evidence="10" id="KW-1185">Reference proteome</keyword>
<feature type="transmembrane region" description="Helical" evidence="7">
    <location>
        <begin position="12"/>
        <end position="29"/>
    </location>
</feature>
<dbReference type="SUPFAM" id="SSF46565">
    <property type="entry name" value="Chaperone J-domain"/>
    <property type="match status" value="1"/>
</dbReference>
<dbReference type="SMART" id="SM00271">
    <property type="entry name" value="DnaJ"/>
    <property type="match status" value="1"/>
</dbReference>
<keyword evidence="6 7" id="KW-0472">Membrane</keyword>
<dbReference type="Pfam" id="PF00226">
    <property type="entry name" value="DnaJ"/>
    <property type="match status" value="1"/>
</dbReference>
<dbReference type="CDD" id="cd06257">
    <property type="entry name" value="DnaJ"/>
    <property type="match status" value="1"/>
</dbReference>
<feature type="transmembrane region" description="Helical" evidence="7">
    <location>
        <begin position="192"/>
        <end position="213"/>
    </location>
</feature>
<dbReference type="InterPro" id="IPR036869">
    <property type="entry name" value="J_dom_sf"/>
</dbReference>
<keyword evidence="5 7" id="KW-1133">Transmembrane helix</keyword>
<dbReference type="InterPro" id="IPR004179">
    <property type="entry name" value="Sec63-dom"/>
</dbReference>
<dbReference type="GO" id="GO:0003723">
    <property type="term" value="F:RNA binding"/>
    <property type="evidence" value="ECO:0007669"/>
    <property type="project" value="TreeGrafter"/>
</dbReference>
<dbReference type="InterPro" id="IPR001623">
    <property type="entry name" value="DnaJ_domain"/>
</dbReference>
<dbReference type="Proteomes" id="UP001188597">
    <property type="component" value="Unassembled WGS sequence"/>
</dbReference>
<dbReference type="Gene3D" id="1.10.3380.10">
    <property type="entry name" value="Sec63 N-terminal domain-like domain"/>
    <property type="match status" value="1"/>
</dbReference>
<comment type="caution">
    <text evidence="9">The sequence shown here is derived from an EMBL/GenBank/DDBJ whole genome shotgun (WGS) entry which is preliminary data.</text>
</comment>
<organism evidence="9 10">
    <name type="scientific">Escallonia herrerae</name>
    <dbReference type="NCBI Taxonomy" id="1293975"/>
    <lineage>
        <taxon>Eukaryota</taxon>
        <taxon>Viridiplantae</taxon>
        <taxon>Streptophyta</taxon>
        <taxon>Embryophyta</taxon>
        <taxon>Tracheophyta</taxon>
        <taxon>Spermatophyta</taxon>
        <taxon>Magnoliopsida</taxon>
        <taxon>eudicotyledons</taxon>
        <taxon>Gunneridae</taxon>
        <taxon>Pentapetalae</taxon>
        <taxon>asterids</taxon>
        <taxon>campanulids</taxon>
        <taxon>Escalloniales</taxon>
        <taxon>Escalloniaceae</taxon>
        <taxon>Escallonia</taxon>
    </lineage>
</organism>
<evidence type="ECO:0000256" key="2">
    <source>
        <dbReference type="ARBA" id="ARBA00022448"/>
    </source>
</evidence>